<proteinExistence type="predicted"/>
<dbReference type="InterPro" id="IPR012349">
    <property type="entry name" value="Split_barrel_FMN-bd"/>
</dbReference>
<dbReference type="PANTHER" id="PTHR28243:SF1">
    <property type="entry name" value="PYRIDOXAMINE 5'-PHOSPHATE OXIDASE ALR4036 FAMILY FMN-BINDING DOMAIN-CONTAINING PROTEIN"/>
    <property type="match status" value="1"/>
</dbReference>
<dbReference type="AlphaFoldDB" id="A0A0F9CT08"/>
<dbReference type="Gene3D" id="2.30.110.10">
    <property type="entry name" value="Electron Transport, Fmn-binding Protein, Chain A"/>
    <property type="match status" value="1"/>
</dbReference>
<dbReference type="InterPro" id="IPR024624">
    <property type="entry name" value="Pyridox_Oxase_Alr4036_FMN-bd"/>
</dbReference>
<feature type="domain" description="Pyridoxamine 5'-phosphate oxidase Alr4036 family FMN-binding" evidence="1">
    <location>
        <begin position="30"/>
        <end position="104"/>
    </location>
</feature>
<accession>A0A0F9CT08</accession>
<sequence length="203" mass="23356">MIKKEIKWDTLEGVLKGSWTMLKRGVDYFNDPFHWPALGTTGKDGSNLRTVILRQFILPGRFLVCHSDARSAKVQEISNSAKVSWLFYHPKRKVQLRISGRAILQTNDQFADEQWKATKITSRCNYCTTEPPGTPIDKPSSGLSDLFLNKVPTLLESENCRENFIVIACQIKDMDWLLLRTLGNRRARFDWDKNGLDAKWLIP</sequence>
<dbReference type="SUPFAM" id="SSF50475">
    <property type="entry name" value="FMN-binding split barrel"/>
    <property type="match status" value="1"/>
</dbReference>
<dbReference type="PANTHER" id="PTHR28243">
    <property type="entry name" value="AGL049CP"/>
    <property type="match status" value="1"/>
</dbReference>
<dbReference type="Pfam" id="PF12766">
    <property type="entry name" value="Pyridox_oxase_2"/>
    <property type="match status" value="1"/>
</dbReference>
<dbReference type="EMBL" id="LAZR01034706">
    <property type="protein sequence ID" value="KKL44581.1"/>
    <property type="molecule type" value="Genomic_DNA"/>
</dbReference>
<reference evidence="2" key="1">
    <citation type="journal article" date="2015" name="Nature">
        <title>Complex archaea that bridge the gap between prokaryotes and eukaryotes.</title>
        <authorList>
            <person name="Spang A."/>
            <person name="Saw J.H."/>
            <person name="Jorgensen S.L."/>
            <person name="Zaremba-Niedzwiedzka K."/>
            <person name="Martijn J."/>
            <person name="Lind A.E."/>
            <person name="van Eijk R."/>
            <person name="Schleper C."/>
            <person name="Guy L."/>
            <person name="Ettema T.J."/>
        </authorList>
    </citation>
    <scope>NUCLEOTIDE SEQUENCE</scope>
</reference>
<evidence type="ECO:0000313" key="2">
    <source>
        <dbReference type="EMBL" id="KKL44581.1"/>
    </source>
</evidence>
<comment type="caution">
    <text evidence="2">The sequence shown here is derived from an EMBL/GenBank/DDBJ whole genome shotgun (WGS) entry which is preliminary data.</text>
</comment>
<evidence type="ECO:0000259" key="1">
    <source>
        <dbReference type="Pfam" id="PF12766"/>
    </source>
</evidence>
<gene>
    <name evidence="2" type="ORF">LCGC14_2364260</name>
</gene>
<name>A0A0F9CT08_9ZZZZ</name>
<dbReference type="GO" id="GO:0010181">
    <property type="term" value="F:FMN binding"/>
    <property type="evidence" value="ECO:0007669"/>
    <property type="project" value="InterPro"/>
</dbReference>
<organism evidence="2">
    <name type="scientific">marine sediment metagenome</name>
    <dbReference type="NCBI Taxonomy" id="412755"/>
    <lineage>
        <taxon>unclassified sequences</taxon>
        <taxon>metagenomes</taxon>
        <taxon>ecological metagenomes</taxon>
    </lineage>
</organism>
<protein>
    <recommendedName>
        <fullName evidence="1">Pyridoxamine 5'-phosphate oxidase Alr4036 family FMN-binding domain-containing protein</fullName>
    </recommendedName>
</protein>